<protein>
    <submittedName>
        <fullName evidence="1">Uncharacterized protein</fullName>
    </submittedName>
</protein>
<evidence type="ECO:0000313" key="2">
    <source>
        <dbReference type="Proteomes" id="UP000829398"/>
    </source>
</evidence>
<dbReference type="EMBL" id="CM039172">
    <property type="protein sequence ID" value="KAH9782713.1"/>
    <property type="molecule type" value="Genomic_DNA"/>
</dbReference>
<name>A0ACB8MB45_CITSI</name>
<reference evidence="2" key="1">
    <citation type="journal article" date="2023" name="Hortic. Res.">
        <title>A chromosome-level phased genome enabling allele-level studies in sweet orange: a case study on citrus Huanglongbing tolerance.</title>
        <authorList>
            <person name="Wu B."/>
            <person name="Yu Q."/>
            <person name="Deng Z."/>
            <person name="Duan Y."/>
            <person name="Luo F."/>
            <person name="Gmitter F. Jr."/>
        </authorList>
    </citation>
    <scope>NUCLEOTIDE SEQUENCE [LARGE SCALE GENOMIC DNA]</scope>
    <source>
        <strain evidence="2">cv. Valencia</strain>
    </source>
</reference>
<gene>
    <name evidence="1" type="ORF">KPL71_009024</name>
</gene>
<keyword evidence="2" id="KW-1185">Reference proteome</keyword>
<accession>A0ACB8MB45</accession>
<organism evidence="1 2">
    <name type="scientific">Citrus sinensis</name>
    <name type="common">Sweet orange</name>
    <name type="synonym">Citrus aurantium var. sinensis</name>
    <dbReference type="NCBI Taxonomy" id="2711"/>
    <lineage>
        <taxon>Eukaryota</taxon>
        <taxon>Viridiplantae</taxon>
        <taxon>Streptophyta</taxon>
        <taxon>Embryophyta</taxon>
        <taxon>Tracheophyta</taxon>
        <taxon>Spermatophyta</taxon>
        <taxon>Magnoliopsida</taxon>
        <taxon>eudicotyledons</taxon>
        <taxon>Gunneridae</taxon>
        <taxon>Pentapetalae</taxon>
        <taxon>rosids</taxon>
        <taxon>malvids</taxon>
        <taxon>Sapindales</taxon>
        <taxon>Rutaceae</taxon>
        <taxon>Aurantioideae</taxon>
        <taxon>Citrus</taxon>
    </lineage>
</organism>
<sequence>MLNCQNLAARCYQTPWELGFGQPNCHTIPKRTLSDTLREFSFSSLPHLAYLDLSFNELFVIIPPQIGNLSKLQFLSLHANDFSGIIPPEICLLTRLERNPVSDLQCGKLGKVEPLPRKPLWFIPNCFEGMHGLSFIDIGGLDFRQNLAYKRKLSFESLVSQIPEKESKFCLAAILSNDEAAQELSWSQRLNVLKEADGLSYLHHDCFPQIVHRDRSSKNMLLDLEYEAHISDFGISKFLKPARPIAVNFQALTDTLHQVMYTFILHFAEITYTMKITEKCDVYSFRVLALEVIKGKHPRDFVSSILCSSSIINITLDEIWISSSSSIADCSGQVDINYGDDEA</sequence>
<evidence type="ECO:0000313" key="1">
    <source>
        <dbReference type="EMBL" id="KAH9782713.1"/>
    </source>
</evidence>
<dbReference type="Proteomes" id="UP000829398">
    <property type="component" value="Chromosome 3"/>
</dbReference>
<comment type="caution">
    <text evidence="1">The sequence shown here is derived from an EMBL/GenBank/DDBJ whole genome shotgun (WGS) entry which is preliminary data.</text>
</comment>
<proteinExistence type="predicted"/>